<evidence type="ECO:0000313" key="2">
    <source>
        <dbReference type="Proteomes" id="UP000823928"/>
    </source>
</evidence>
<reference evidence="1" key="2">
    <citation type="journal article" date="2021" name="PeerJ">
        <title>Extensive microbial diversity within the chicken gut microbiome revealed by metagenomics and culture.</title>
        <authorList>
            <person name="Gilroy R."/>
            <person name="Ravi A."/>
            <person name="Getino M."/>
            <person name="Pursley I."/>
            <person name="Horton D.L."/>
            <person name="Alikhan N.F."/>
            <person name="Baker D."/>
            <person name="Gharbi K."/>
            <person name="Hall N."/>
            <person name="Watson M."/>
            <person name="Adriaenssens E.M."/>
            <person name="Foster-Nyarko E."/>
            <person name="Jarju S."/>
            <person name="Secka A."/>
            <person name="Antonio M."/>
            <person name="Oren A."/>
            <person name="Chaudhuri R.R."/>
            <person name="La Ragione R."/>
            <person name="Hildebrand F."/>
            <person name="Pallen M.J."/>
        </authorList>
    </citation>
    <scope>NUCLEOTIDE SEQUENCE</scope>
    <source>
        <strain evidence="1">6276</strain>
    </source>
</reference>
<dbReference type="Proteomes" id="UP000823928">
    <property type="component" value="Unassembled WGS sequence"/>
</dbReference>
<dbReference type="InterPro" id="IPR021352">
    <property type="entry name" value="DUF2971"/>
</dbReference>
<name>A0A9D1EZ18_9BACT</name>
<protein>
    <submittedName>
        <fullName evidence="1">DUF2971 domain-containing protein</fullName>
    </submittedName>
</protein>
<accession>A0A9D1EZ18</accession>
<dbReference type="Pfam" id="PF11185">
    <property type="entry name" value="DUF2971"/>
    <property type="match status" value="1"/>
</dbReference>
<sequence>MIDYDGLLKKIPRVKKILDDGSNSTLYHYTKPEKLLSILESGTVRFSNALYLNDKEEVTYSYRLIVNLIDEIPQLNPELFSRIKEHFYKKYKNIIDGDDSFLNKYEYYTISFSTDSDNLTLWNNYSKGQTYTGYNIGFCKKDLIADMERQGFHSVYGNIIYKQETQITVLKLIFEKWNRQFEKQLSTKKTQKNLEKCQDILFELIDILSIISLFFKNPHFKDEKEYRIIFISNFSPTSYKQTKIFEKNGLFIPYIEYKFLKRTVSSINIGPTLDENIFYTSTCRMLANFGYEKKTINRSKIPLRY</sequence>
<gene>
    <name evidence="1" type="ORF">IAC10_05670</name>
</gene>
<comment type="caution">
    <text evidence="1">The sequence shown here is derived from an EMBL/GenBank/DDBJ whole genome shotgun (WGS) entry which is preliminary data.</text>
</comment>
<reference evidence="1" key="1">
    <citation type="submission" date="2020-10" db="EMBL/GenBank/DDBJ databases">
        <authorList>
            <person name="Gilroy R."/>
        </authorList>
    </citation>
    <scope>NUCLEOTIDE SEQUENCE</scope>
    <source>
        <strain evidence="1">6276</strain>
    </source>
</reference>
<evidence type="ECO:0000313" key="1">
    <source>
        <dbReference type="EMBL" id="HIS36102.1"/>
    </source>
</evidence>
<organism evidence="1 2">
    <name type="scientific">Candidatus Scatousia excrementigallinarum</name>
    <dbReference type="NCBI Taxonomy" id="2840935"/>
    <lineage>
        <taxon>Bacteria</taxon>
        <taxon>Candidatus Scatousia</taxon>
    </lineage>
</organism>
<proteinExistence type="predicted"/>
<dbReference type="EMBL" id="DVIU01000117">
    <property type="protein sequence ID" value="HIS36102.1"/>
    <property type="molecule type" value="Genomic_DNA"/>
</dbReference>
<dbReference type="AlphaFoldDB" id="A0A9D1EZ18"/>